<feature type="non-terminal residue" evidence="1">
    <location>
        <position position="1"/>
    </location>
</feature>
<organism evidence="1">
    <name type="scientific">Lepeophtheirus salmonis</name>
    <name type="common">Salmon louse</name>
    <name type="synonym">Caligus salmonis</name>
    <dbReference type="NCBI Taxonomy" id="72036"/>
    <lineage>
        <taxon>Eukaryota</taxon>
        <taxon>Metazoa</taxon>
        <taxon>Ecdysozoa</taxon>
        <taxon>Arthropoda</taxon>
        <taxon>Crustacea</taxon>
        <taxon>Multicrustacea</taxon>
        <taxon>Hexanauplia</taxon>
        <taxon>Copepoda</taxon>
        <taxon>Siphonostomatoida</taxon>
        <taxon>Caligidae</taxon>
        <taxon>Lepeophtheirus</taxon>
    </lineage>
</organism>
<protein>
    <submittedName>
        <fullName evidence="1">Uncharacterized protein</fullName>
    </submittedName>
</protein>
<proteinExistence type="predicted"/>
<reference evidence="1" key="1">
    <citation type="submission" date="2014-05" db="EMBL/GenBank/DDBJ databases">
        <authorList>
            <person name="Chronopoulou M."/>
        </authorList>
    </citation>
    <scope>NUCLEOTIDE SEQUENCE</scope>
    <source>
        <tissue evidence="1">Whole organism</tissue>
    </source>
</reference>
<name>A0A0K2TEP8_LEPSM</name>
<dbReference type="AlphaFoldDB" id="A0A0K2TEP8"/>
<sequence length="51" mass="5836">NISKAYSEHAVIIRDWKKSLYCNSKSSLNFLSSYPSTLSFIKSNSSPQIFF</sequence>
<evidence type="ECO:0000313" key="1">
    <source>
        <dbReference type="EMBL" id="CDW24494.1"/>
    </source>
</evidence>
<dbReference type="EMBL" id="HACA01007133">
    <property type="protein sequence ID" value="CDW24494.1"/>
    <property type="molecule type" value="Transcribed_RNA"/>
</dbReference>
<accession>A0A0K2TEP8</accession>